<dbReference type="InterPro" id="IPR051087">
    <property type="entry name" value="Mitochondrial_ACSM"/>
</dbReference>
<evidence type="ECO:0000259" key="8">
    <source>
        <dbReference type="Pfam" id="PF13193"/>
    </source>
</evidence>
<feature type="domain" description="AMP-binding enzyme C-terminal" evidence="8">
    <location>
        <begin position="474"/>
        <end position="556"/>
    </location>
</feature>
<evidence type="ECO:0000256" key="2">
    <source>
        <dbReference type="ARBA" id="ARBA00022598"/>
    </source>
</evidence>
<dbReference type="GO" id="GO:0006637">
    <property type="term" value="P:acyl-CoA metabolic process"/>
    <property type="evidence" value="ECO:0007669"/>
    <property type="project" value="TreeGrafter"/>
</dbReference>
<dbReference type="GO" id="GO:0006633">
    <property type="term" value="P:fatty acid biosynthetic process"/>
    <property type="evidence" value="ECO:0007669"/>
    <property type="project" value="TreeGrafter"/>
</dbReference>
<dbReference type="GO" id="GO:0004321">
    <property type="term" value="F:fatty-acyl-CoA synthase activity"/>
    <property type="evidence" value="ECO:0007669"/>
    <property type="project" value="TreeGrafter"/>
</dbReference>
<dbReference type="EC" id="6.2.1.2" evidence="5"/>
<dbReference type="InterPro" id="IPR025110">
    <property type="entry name" value="AMP-bd_C"/>
</dbReference>
<evidence type="ECO:0000256" key="4">
    <source>
        <dbReference type="ARBA" id="ARBA00022840"/>
    </source>
</evidence>
<dbReference type="PROSITE" id="PS00455">
    <property type="entry name" value="AMP_BINDING"/>
    <property type="match status" value="1"/>
</dbReference>
<evidence type="ECO:0000256" key="6">
    <source>
        <dbReference type="ARBA" id="ARBA00048477"/>
    </source>
</evidence>
<accession>A0AAE0WV81</accession>
<dbReference type="InterPro" id="IPR020845">
    <property type="entry name" value="AMP-binding_CS"/>
</dbReference>
<feature type="domain" description="AMP-dependent synthetase/ligase" evidence="7">
    <location>
        <begin position="31"/>
        <end position="397"/>
    </location>
</feature>
<dbReference type="Pfam" id="PF00501">
    <property type="entry name" value="AMP-binding"/>
    <property type="match status" value="1"/>
</dbReference>
<dbReference type="InterPro" id="IPR000873">
    <property type="entry name" value="AMP-dep_synth/lig_dom"/>
</dbReference>
<dbReference type="PANTHER" id="PTHR43605">
    <property type="entry name" value="ACYL-COENZYME A SYNTHETASE"/>
    <property type="match status" value="1"/>
</dbReference>
<dbReference type="InterPro" id="IPR042099">
    <property type="entry name" value="ANL_N_sf"/>
</dbReference>
<dbReference type="Pfam" id="PF13193">
    <property type="entry name" value="AMP-binding_C"/>
    <property type="match status" value="1"/>
</dbReference>
<dbReference type="GO" id="GO:0005524">
    <property type="term" value="F:ATP binding"/>
    <property type="evidence" value="ECO:0007669"/>
    <property type="project" value="UniProtKB-KW"/>
</dbReference>
<dbReference type="InterPro" id="IPR045851">
    <property type="entry name" value="AMP-bd_C_sf"/>
</dbReference>
<dbReference type="SUPFAM" id="SSF56801">
    <property type="entry name" value="Acetyl-CoA synthetase-like"/>
    <property type="match status" value="1"/>
</dbReference>
<dbReference type="GO" id="GO:0031956">
    <property type="term" value="F:medium-chain fatty acid-CoA ligase activity"/>
    <property type="evidence" value="ECO:0007669"/>
    <property type="project" value="UniProtKB-EC"/>
</dbReference>
<dbReference type="Gene3D" id="3.40.50.12780">
    <property type="entry name" value="N-terminal domain of ligase-like"/>
    <property type="match status" value="1"/>
</dbReference>
<keyword evidence="2" id="KW-0436">Ligase</keyword>
<gene>
    <name evidence="9" type="ORF">LTR78_001770</name>
</gene>
<keyword evidence="4" id="KW-0067">ATP-binding</keyword>
<comment type="similarity">
    <text evidence="1">Belongs to the ATP-dependent AMP-binding enzyme family.</text>
</comment>
<keyword evidence="10" id="KW-1185">Reference proteome</keyword>
<dbReference type="FunFam" id="3.30.300.30:FF:000005">
    <property type="entry name" value="Acyl-coenzyme A synthetase ACSM5, mitochondrial"/>
    <property type="match status" value="1"/>
</dbReference>
<evidence type="ECO:0000259" key="7">
    <source>
        <dbReference type="Pfam" id="PF00501"/>
    </source>
</evidence>
<dbReference type="Gene3D" id="3.30.300.30">
    <property type="match status" value="1"/>
</dbReference>
<reference evidence="9" key="1">
    <citation type="submission" date="2023-07" db="EMBL/GenBank/DDBJ databases">
        <title>Black Yeasts Isolated from many extreme environments.</title>
        <authorList>
            <person name="Coleine C."/>
            <person name="Stajich J.E."/>
            <person name="Selbmann L."/>
        </authorList>
    </citation>
    <scope>NUCLEOTIDE SEQUENCE</scope>
    <source>
        <strain evidence="9">CCFEE 5485</strain>
    </source>
</reference>
<comment type="catalytic activity">
    <reaction evidence="6">
        <text>a medium-chain fatty acid + ATP + CoA = a medium-chain fatty acyl-CoA + AMP + diphosphate</text>
        <dbReference type="Rhea" id="RHEA:48340"/>
        <dbReference type="ChEBI" id="CHEBI:30616"/>
        <dbReference type="ChEBI" id="CHEBI:33019"/>
        <dbReference type="ChEBI" id="CHEBI:57287"/>
        <dbReference type="ChEBI" id="CHEBI:59558"/>
        <dbReference type="ChEBI" id="CHEBI:90546"/>
        <dbReference type="ChEBI" id="CHEBI:456215"/>
        <dbReference type="EC" id="6.2.1.2"/>
    </reaction>
    <physiologicalReaction direction="left-to-right" evidence="6">
        <dbReference type="Rhea" id="RHEA:48341"/>
    </physiologicalReaction>
</comment>
<comment type="caution">
    <text evidence="9">The sequence shown here is derived from an EMBL/GenBank/DDBJ whole genome shotgun (WGS) entry which is preliminary data.</text>
</comment>
<evidence type="ECO:0000313" key="10">
    <source>
        <dbReference type="Proteomes" id="UP001274830"/>
    </source>
</evidence>
<dbReference type="Proteomes" id="UP001274830">
    <property type="component" value="Unassembled WGS sequence"/>
</dbReference>
<organism evidence="9 10">
    <name type="scientific">Recurvomyces mirabilis</name>
    <dbReference type="NCBI Taxonomy" id="574656"/>
    <lineage>
        <taxon>Eukaryota</taxon>
        <taxon>Fungi</taxon>
        <taxon>Dikarya</taxon>
        <taxon>Ascomycota</taxon>
        <taxon>Pezizomycotina</taxon>
        <taxon>Dothideomycetes</taxon>
        <taxon>Dothideomycetidae</taxon>
        <taxon>Mycosphaerellales</taxon>
        <taxon>Teratosphaeriaceae</taxon>
        <taxon>Recurvomyces</taxon>
    </lineage>
</organism>
<evidence type="ECO:0000256" key="5">
    <source>
        <dbReference type="ARBA" id="ARBA00039009"/>
    </source>
</evidence>
<dbReference type="PANTHER" id="PTHR43605:SF10">
    <property type="entry name" value="ACYL-COA SYNTHETASE MEDIUM CHAIN FAMILY MEMBER 3"/>
    <property type="match status" value="1"/>
</dbReference>
<evidence type="ECO:0000313" key="9">
    <source>
        <dbReference type="EMBL" id="KAK3678473.1"/>
    </source>
</evidence>
<proteinExistence type="inferred from homology"/>
<name>A0AAE0WV81_9PEZI</name>
<sequence>MASTLAAHPADRSVTPTTCPDEFNFATDVVDQWAERYPGLPAMYWTTGNGVPARELSYAYFSQRSQQAAHLLKSLGAQQGERVMILLSRVPAWWELATAVIRMGLVLCPCTTLAVGKDIAYRAEASDATLFIGDEQSIRTLLSVRGQCPRIRTVIQAAGTAVKAAGVTQYQEAMSSFDVEGPFHGPRTASKDPALIYFTSGTTGMPKMVLHNQVSCPLSSAMTGKYWLDLRPGKVYWNLSEQGWGKAAWAWFGAWNMGAALFVEDLSGPFSAASLLGTLHQYSISTLCAPPTVYRQLITTAMRELCKAKPPKSLEHCVGAGEPLNSEVINQWQDMTGCEIKDGYGQTESTLLCGNLVGHVVRPGSMGKPIPGLPFEIIDQDGESCPTGEEGDIAIATTTKAGDMVACIFDGYISATGDVKRAVRHEARPGRSVHPRQWFLTGDRAYRDEDGYIWFVGRADDVINASGYRIGPFEIESVLKRHPAVQESAVVASPDAARGDVVKAFIVRNKEFLSADVSQLAAELQRFCREMAAPYKYPRKIEFVCENFLPKTISGKIRRVELRQLEVQRARQMSKL</sequence>
<dbReference type="AlphaFoldDB" id="A0AAE0WV81"/>
<protein>
    <recommendedName>
        <fullName evidence="5">medium-chain acyl-CoA ligase</fullName>
        <ecNumber evidence="5">6.2.1.2</ecNumber>
    </recommendedName>
</protein>
<evidence type="ECO:0000256" key="3">
    <source>
        <dbReference type="ARBA" id="ARBA00022741"/>
    </source>
</evidence>
<dbReference type="EMBL" id="JAUTXT010000004">
    <property type="protein sequence ID" value="KAK3678473.1"/>
    <property type="molecule type" value="Genomic_DNA"/>
</dbReference>
<keyword evidence="3" id="KW-0547">Nucleotide-binding</keyword>
<evidence type="ECO:0000256" key="1">
    <source>
        <dbReference type="ARBA" id="ARBA00006432"/>
    </source>
</evidence>